<organism evidence="1">
    <name type="scientific">Cladocopium goreaui</name>
    <dbReference type="NCBI Taxonomy" id="2562237"/>
    <lineage>
        <taxon>Eukaryota</taxon>
        <taxon>Sar</taxon>
        <taxon>Alveolata</taxon>
        <taxon>Dinophyceae</taxon>
        <taxon>Suessiales</taxon>
        <taxon>Symbiodiniaceae</taxon>
        <taxon>Cladocopium</taxon>
    </lineage>
</organism>
<dbReference type="EMBL" id="CAMXCT030001355">
    <property type="protein sequence ID" value="CAL4776615.1"/>
    <property type="molecule type" value="Genomic_DNA"/>
</dbReference>
<evidence type="ECO:0000313" key="2">
    <source>
        <dbReference type="EMBL" id="CAL1142678.1"/>
    </source>
</evidence>
<name>A0A9P1CEQ1_9DINO</name>
<accession>A0A9P1CEQ1</accession>
<evidence type="ECO:0000313" key="1">
    <source>
        <dbReference type="EMBL" id="CAI3989303.1"/>
    </source>
</evidence>
<proteinExistence type="predicted"/>
<keyword evidence="3" id="KW-1185">Reference proteome</keyword>
<evidence type="ECO:0000313" key="3">
    <source>
        <dbReference type="Proteomes" id="UP001152797"/>
    </source>
</evidence>
<dbReference type="AlphaFoldDB" id="A0A9P1CEQ1"/>
<gene>
    <name evidence="1" type="ORF">C1SCF055_LOCUS16389</name>
</gene>
<reference evidence="1" key="1">
    <citation type="submission" date="2022-10" db="EMBL/GenBank/DDBJ databases">
        <authorList>
            <person name="Chen Y."/>
            <person name="Dougan E. K."/>
            <person name="Chan C."/>
            <person name="Rhodes N."/>
            <person name="Thang M."/>
        </authorList>
    </citation>
    <scope>NUCLEOTIDE SEQUENCE</scope>
</reference>
<protein>
    <submittedName>
        <fullName evidence="1">Uncharacterized protein</fullName>
    </submittedName>
</protein>
<reference evidence="2" key="2">
    <citation type="submission" date="2024-04" db="EMBL/GenBank/DDBJ databases">
        <authorList>
            <person name="Chen Y."/>
            <person name="Shah S."/>
            <person name="Dougan E. K."/>
            <person name="Thang M."/>
            <person name="Chan C."/>
        </authorList>
    </citation>
    <scope>NUCLEOTIDE SEQUENCE [LARGE SCALE GENOMIC DNA]</scope>
</reference>
<dbReference type="EMBL" id="CAMXCT020001355">
    <property type="protein sequence ID" value="CAL1142678.1"/>
    <property type="molecule type" value="Genomic_DNA"/>
</dbReference>
<sequence length="146" mass="15129">MGGAASCEPGMKRRADAAESLQAKRLCLLTAMQRLGDDATIEECSQPMLEGTSVSSVAYDLSALSADLQQHRDALRESGISGQLAALHVSGSPWTELGPAEEQGFEELLGRVGAAEAATAEALKALAAYAAEASNHLATATDDPEQ</sequence>
<comment type="caution">
    <text evidence="1">The sequence shown here is derived from an EMBL/GenBank/DDBJ whole genome shotgun (WGS) entry which is preliminary data.</text>
</comment>
<dbReference type="EMBL" id="CAMXCT010001355">
    <property type="protein sequence ID" value="CAI3989303.1"/>
    <property type="molecule type" value="Genomic_DNA"/>
</dbReference>
<dbReference type="Proteomes" id="UP001152797">
    <property type="component" value="Unassembled WGS sequence"/>
</dbReference>